<protein>
    <submittedName>
        <fullName evidence="3">Uncharacterized protein</fullName>
    </submittedName>
</protein>
<dbReference type="CDD" id="cd16655">
    <property type="entry name" value="RING-Ubox_WDSUB1-like"/>
    <property type="match status" value="1"/>
</dbReference>
<dbReference type="Gene3D" id="3.10.20.90">
    <property type="entry name" value="Phosphatidylinositol 3-kinase Catalytic Subunit, Chain A, domain 1"/>
    <property type="match status" value="1"/>
</dbReference>
<dbReference type="EMBL" id="JAPFFF010000010">
    <property type="protein sequence ID" value="KAK8881365.1"/>
    <property type="molecule type" value="Genomic_DNA"/>
</dbReference>
<evidence type="ECO:0000313" key="4">
    <source>
        <dbReference type="Proteomes" id="UP001470230"/>
    </source>
</evidence>
<dbReference type="Gene3D" id="3.30.40.10">
    <property type="entry name" value="Zinc/RING finger domain, C3HC4 (zinc finger)"/>
    <property type="match status" value="1"/>
</dbReference>
<dbReference type="InterPro" id="IPR052085">
    <property type="entry name" value="WD-SAM-U-box"/>
</dbReference>
<dbReference type="Pfam" id="PF04564">
    <property type="entry name" value="U-box"/>
    <property type="match status" value="1"/>
</dbReference>
<keyword evidence="4" id="KW-1185">Reference proteome</keyword>
<dbReference type="SMART" id="SM00213">
    <property type="entry name" value="UBQ"/>
    <property type="match status" value="1"/>
</dbReference>
<organism evidence="3 4">
    <name type="scientific">Tritrichomonas musculus</name>
    <dbReference type="NCBI Taxonomy" id="1915356"/>
    <lineage>
        <taxon>Eukaryota</taxon>
        <taxon>Metamonada</taxon>
        <taxon>Parabasalia</taxon>
        <taxon>Tritrichomonadida</taxon>
        <taxon>Tritrichomonadidae</taxon>
        <taxon>Tritrichomonas</taxon>
    </lineage>
</organism>
<evidence type="ECO:0000259" key="1">
    <source>
        <dbReference type="PROSITE" id="PS50053"/>
    </source>
</evidence>
<feature type="domain" description="U-box" evidence="2">
    <location>
        <begin position="6"/>
        <end position="79"/>
    </location>
</feature>
<evidence type="ECO:0000313" key="3">
    <source>
        <dbReference type="EMBL" id="KAK8881365.1"/>
    </source>
</evidence>
<gene>
    <name evidence="3" type="ORF">M9Y10_004101</name>
</gene>
<accession>A0ABR2JRF6</accession>
<dbReference type="SUPFAM" id="SSF54236">
    <property type="entry name" value="Ubiquitin-like"/>
    <property type="match status" value="1"/>
</dbReference>
<dbReference type="InterPro" id="IPR013083">
    <property type="entry name" value="Znf_RING/FYVE/PHD"/>
</dbReference>
<dbReference type="PANTHER" id="PTHR46573">
    <property type="entry name" value="WD REPEAT, SAM AND U-BOX DOMAIN-CONTAINING PROTEIN 1"/>
    <property type="match status" value="1"/>
</dbReference>
<evidence type="ECO:0000259" key="2">
    <source>
        <dbReference type="PROSITE" id="PS51698"/>
    </source>
</evidence>
<proteinExistence type="predicted"/>
<dbReference type="PROSITE" id="PS51698">
    <property type="entry name" value="U_BOX"/>
    <property type="match status" value="1"/>
</dbReference>
<reference evidence="3 4" key="1">
    <citation type="submission" date="2024-04" db="EMBL/GenBank/DDBJ databases">
        <title>Tritrichomonas musculus Genome.</title>
        <authorList>
            <person name="Alves-Ferreira E."/>
            <person name="Grigg M."/>
            <person name="Lorenzi H."/>
            <person name="Galac M."/>
        </authorList>
    </citation>
    <scope>NUCLEOTIDE SEQUENCE [LARGE SCALE GENOMIC DNA]</scope>
    <source>
        <strain evidence="3 4">EAF2021</strain>
    </source>
</reference>
<dbReference type="SMART" id="SM00504">
    <property type="entry name" value="Ubox"/>
    <property type="match status" value="1"/>
</dbReference>
<dbReference type="PROSITE" id="PS50053">
    <property type="entry name" value="UBIQUITIN_2"/>
    <property type="match status" value="1"/>
</dbReference>
<dbReference type="CDD" id="cd17039">
    <property type="entry name" value="Ubl_ubiquitin_like"/>
    <property type="match status" value="1"/>
</dbReference>
<dbReference type="Proteomes" id="UP001470230">
    <property type="component" value="Unassembled WGS sequence"/>
</dbReference>
<dbReference type="PANTHER" id="PTHR46573:SF1">
    <property type="entry name" value="WD REPEAT, SAM AND U-BOX DOMAIN-CONTAINING PROTEIN 1"/>
    <property type="match status" value="1"/>
</dbReference>
<dbReference type="InterPro" id="IPR029071">
    <property type="entry name" value="Ubiquitin-like_domsf"/>
</dbReference>
<dbReference type="Pfam" id="PF00240">
    <property type="entry name" value="ubiquitin"/>
    <property type="match status" value="1"/>
</dbReference>
<feature type="domain" description="Ubiquitin-like" evidence="1">
    <location>
        <begin position="79"/>
        <end position="156"/>
    </location>
</feature>
<comment type="caution">
    <text evidence="3">The sequence shown here is derived from an EMBL/GenBank/DDBJ whole genome shotgun (WGS) entry which is preliminary data.</text>
</comment>
<sequence>MIYDDDVPQEFIDPFTNKIMNDPVLMNDDKTYEREEILKYLRISKKSPFTGQELSINQMTPNYQLKNRIYQYRNGLQSKSIIVKIINISGQKLKISIDDHNSISNLKSLIQVKNGMDTKFQKLMYGPKQLTNEKRLIDYGIGNKAKIFLIFRGTSG</sequence>
<dbReference type="SUPFAM" id="SSF57850">
    <property type="entry name" value="RING/U-box"/>
    <property type="match status" value="1"/>
</dbReference>
<dbReference type="InterPro" id="IPR000626">
    <property type="entry name" value="Ubiquitin-like_dom"/>
</dbReference>
<dbReference type="InterPro" id="IPR003613">
    <property type="entry name" value="Ubox_domain"/>
</dbReference>
<name>A0ABR2JRF6_9EUKA</name>